<dbReference type="Pfam" id="PF13910">
    <property type="entry name" value="DUF4209"/>
    <property type="match status" value="1"/>
</dbReference>
<evidence type="ECO:0008006" key="5">
    <source>
        <dbReference type="Google" id="ProtNLM"/>
    </source>
</evidence>
<reference evidence="3" key="1">
    <citation type="submission" date="2022-07" db="EMBL/GenBank/DDBJ databases">
        <title>Complete Genome Sequence of the Radioresistant Bacterium Deinococcus aetherius ST0316, Isolated from the Air Dust collected in Lower Stratosphere above Japan.</title>
        <authorList>
            <person name="Satoh K."/>
            <person name="Hagiwara K."/>
            <person name="Katsumata K."/>
            <person name="Kubo A."/>
            <person name="Yokobori S."/>
            <person name="Yamagishi A."/>
            <person name="Oono Y."/>
            <person name="Narumi I."/>
        </authorList>
    </citation>
    <scope>NUCLEOTIDE SEQUENCE</scope>
    <source>
        <strain evidence="3">ST0316</strain>
        <plasmid evidence="3">pDAETH-1</plasmid>
    </source>
</reference>
<dbReference type="InterPro" id="IPR025209">
    <property type="entry name" value="DUF4209"/>
</dbReference>
<accession>A0ABN6RMS1</accession>
<feature type="domain" description="DUF4209" evidence="1">
    <location>
        <begin position="488"/>
        <end position="581"/>
    </location>
</feature>
<dbReference type="Pfam" id="PF24098">
    <property type="entry name" value="DUF7380"/>
    <property type="match status" value="1"/>
</dbReference>
<geneLocation type="plasmid" evidence="3 4">
    <name>pDAETH-1</name>
</geneLocation>
<keyword evidence="4" id="KW-1185">Reference proteome</keyword>
<evidence type="ECO:0000313" key="3">
    <source>
        <dbReference type="EMBL" id="BDP43313.1"/>
    </source>
</evidence>
<evidence type="ECO:0000259" key="2">
    <source>
        <dbReference type="Pfam" id="PF24098"/>
    </source>
</evidence>
<sequence length="591" mass="65677">MTVQVKSQYREVMGTYDTLNTRLPPDASMAEVRSLLHELEARSVALETRQVYATIGSVARLTLLPDERQSPFFVGLDYRPDGNARRGQYNDEELKILREAATQVQHAGLAARLADILWLLVREAPFARQAITAYVDYARARDHVELVNDDPQDATDSLRRAASLAQQTGKKSPLLDDVLQAVERTLAQHRDDDQQGRYSHALLKVLFRLKRGDLRVLAEQAEDLARRCEGLANWSMARTHWDTAALFHNRAGQPDQSKAAKLAAAEAFVQYARGFIRPGSPPFLAVKELMRAVQLLRDAGATRERVQEVLREIRSLQGEEDRFMRAFPVEVPAPLVRDHQRAGQDQVTGLTFTGALQQLTRIAALPPMAALRKAALDALKTTVVQHLATITLGDHAGRQQVTLNSEEEYLAFQMSRQAANARLLAVISLDAAVAQVRQEHSIGPQDLAFIVASNVRLPAGHAASVQRGLRYGLAGDFLAAIPMLLPQLEAGLRHMLNTEGVETTGLDTSGVQQEHNLNTFLTDEKYTRPLERVLGEAFVYDLRTLLVEKVGENLRNTSAHGLALDGQLEDIPARYTWALILRFFLGGVQRP</sequence>
<dbReference type="InterPro" id="IPR055804">
    <property type="entry name" value="DUF7380"/>
</dbReference>
<evidence type="ECO:0000259" key="1">
    <source>
        <dbReference type="Pfam" id="PF13910"/>
    </source>
</evidence>
<proteinExistence type="predicted"/>
<evidence type="ECO:0000313" key="4">
    <source>
        <dbReference type="Proteomes" id="UP001064971"/>
    </source>
</evidence>
<gene>
    <name evidence="3" type="ORF">DAETH_32820</name>
</gene>
<dbReference type="Proteomes" id="UP001064971">
    <property type="component" value="Plasmid pDAETH-1"/>
</dbReference>
<dbReference type="EMBL" id="AP026561">
    <property type="protein sequence ID" value="BDP43313.1"/>
    <property type="molecule type" value="Genomic_DNA"/>
</dbReference>
<organism evidence="3 4">
    <name type="scientific">Deinococcus aetherius</name>
    <dbReference type="NCBI Taxonomy" id="200252"/>
    <lineage>
        <taxon>Bacteria</taxon>
        <taxon>Thermotogati</taxon>
        <taxon>Deinococcota</taxon>
        <taxon>Deinococci</taxon>
        <taxon>Deinococcales</taxon>
        <taxon>Deinococcaceae</taxon>
        <taxon>Deinococcus</taxon>
    </lineage>
</organism>
<protein>
    <recommendedName>
        <fullName evidence="5">DUF4209 domain-containing protein</fullName>
    </recommendedName>
</protein>
<keyword evidence="3" id="KW-0614">Plasmid</keyword>
<name>A0ABN6RMS1_9DEIO</name>
<feature type="domain" description="DUF7380" evidence="2">
    <location>
        <begin position="46"/>
        <end position="175"/>
    </location>
</feature>